<dbReference type="GeneID" id="28855872"/>
<reference evidence="2 3" key="1">
    <citation type="journal article" date="2016" name="PLoS Pathog.">
        <title>Biosynthesis of antibiotic leucinostatins in bio-control fungus Purpureocillium lilacinum and their inhibition on phytophthora revealed by genome mining.</title>
        <authorList>
            <person name="Wang G."/>
            <person name="Liu Z."/>
            <person name="Lin R."/>
            <person name="Li E."/>
            <person name="Mao Z."/>
            <person name="Ling J."/>
            <person name="Yang Y."/>
            <person name="Yin W.B."/>
            <person name="Xie B."/>
        </authorList>
    </citation>
    <scope>NUCLEOTIDE SEQUENCE [LARGE SCALE GENOMIC DNA]</scope>
    <source>
        <strain evidence="2">170</strain>
    </source>
</reference>
<gene>
    <name evidence="2" type="ORF">VFPPC_14107</name>
</gene>
<sequence length="455" mass="50815">MSPDRMFESATSKSYHFQIRGLKQDYNDSQEFKDHMNNWLKALPHSSKQLRVRDARLPESHVAQIKLRLKNSELDRTLKLAIGQLCDALCRRDNRDFIKKLTTRNILGISPLQPEVDLQFRFSLAAATSRGLSDCLGKIIPPDAPLEKPQKTKLNEGTSFLKALKDLSTPKGVSTDELSQANEQLQNSIKALADSTILLPENLRVSLDVETVDNWLKTTKLDCASVSVSVIQITLSNDTILEYFIKMCQNYDPNKGMAASAAGILGGAATALMGMGTATVPITQLSFAQVLTTISTGALPTAATVTNPIVLGIGVVVAAVSLAKGISQSDWTLFVKIVRKVFLEVYIFRQWIQRSRSSRGMRRSFLEQHGKEITDRWNRFIASRLQIPQRRRQRCNKVSKTAERTNGDEADPRDALRYIRSYLRTQVEELSSALRVDSSDEESDNGSDRGRDIVD</sequence>
<keyword evidence="3" id="KW-1185">Reference proteome</keyword>
<dbReference type="Proteomes" id="UP000078397">
    <property type="component" value="Unassembled WGS sequence"/>
</dbReference>
<evidence type="ECO:0000313" key="2">
    <source>
        <dbReference type="EMBL" id="OAQ60662.1"/>
    </source>
</evidence>
<proteinExistence type="predicted"/>
<dbReference type="KEGG" id="pchm:VFPPC_14107"/>
<organism evidence="2 3">
    <name type="scientific">Pochonia chlamydosporia 170</name>
    <dbReference type="NCBI Taxonomy" id="1380566"/>
    <lineage>
        <taxon>Eukaryota</taxon>
        <taxon>Fungi</taxon>
        <taxon>Dikarya</taxon>
        <taxon>Ascomycota</taxon>
        <taxon>Pezizomycotina</taxon>
        <taxon>Sordariomycetes</taxon>
        <taxon>Hypocreomycetidae</taxon>
        <taxon>Hypocreales</taxon>
        <taxon>Clavicipitaceae</taxon>
        <taxon>Pochonia</taxon>
    </lineage>
</organism>
<feature type="compositionally biased region" description="Basic and acidic residues" evidence="1">
    <location>
        <begin position="446"/>
        <end position="455"/>
    </location>
</feature>
<dbReference type="EMBL" id="LSBJ02000008">
    <property type="protein sequence ID" value="OAQ60662.1"/>
    <property type="molecule type" value="Genomic_DNA"/>
</dbReference>
<protein>
    <submittedName>
        <fullName evidence="2">Uncharacterized protein</fullName>
    </submittedName>
</protein>
<feature type="region of interest" description="Disordered" evidence="1">
    <location>
        <begin position="432"/>
        <end position="455"/>
    </location>
</feature>
<dbReference type="AlphaFoldDB" id="A0A179F5I1"/>
<dbReference type="RefSeq" id="XP_018138540.1">
    <property type="nucleotide sequence ID" value="XM_018291878.1"/>
</dbReference>
<name>A0A179F5I1_METCM</name>
<evidence type="ECO:0000256" key="1">
    <source>
        <dbReference type="SAM" id="MobiDB-lite"/>
    </source>
</evidence>
<evidence type="ECO:0000313" key="3">
    <source>
        <dbReference type="Proteomes" id="UP000078397"/>
    </source>
</evidence>
<comment type="caution">
    <text evidence="2">The sequence shown here is derived from an EMBL/GenBank/DDBJ whole genome shotgun (WGS) entry which is preliminary data.</text>
</comment>
<accession>A0A179F5I1</accession>